<keyword evidence="3" id="KW-1185">Reference proteome</keyword>
<protein>
    <submittedName>
        <fullName evidence="2">Uncharacterized protein</fullName>
    </submittedName>
</protein>
<feature type="compositionally biased region" description="Basic and acidic residues" evidence="1">
    <location>
        <begin position="66"/>
        <end position="75"/>
    </location>
</feature>
<evidence type="ECO:0000313" key="2">
    <source>
        <dbReference type="EMBL" id="SFM87141.1"/>
    </source>
</evidence>
<name>A0A1I4UE71_9HYPH</name>
<dbReference type="AlphaFoldDB" id="A0A1I4UE71"/>
<evidence type="ECO:0000313" key="3">
    <source>
        <dbReference type="Proteomes" id="UP000199048"/>
    </source>
</evidence>
<feature type="region of interest" description="Disordered" evidence="1">
    <location>
        <begin position="24"/>
        <end position="75"/>
    </location>
</feature>
<feature type="compositionally biased region" description="Basic and acidic residues" evidence="1">
    <location>
        <begin position="157"/>
        <end position="172"/>
    </location>
</feature>
<evidence type="ECO:0000256" key="1">
    <source>
        <dbReference type="SAM" id="MobiDB-lite"/>
    </source>
</evidence>
<proteinExistence type="predicted"/>
<organism evidence="2 3">
    <name type="scientific">Methylobacterium pseudosasicola</name>
    <dbReference type="NCBI Taxonomy" id="582667"/>
    <lineage>
        <taxon>Bacteria</taxon>
        <taxon>Pseudomonadati</taxon>
        <taxon>Pseudomonadota</taxon>
        <taxon>Alphaproteobacteria</taxon>
        <taxon>Hyphomicrobiales</taxon>
        <taxon>Methylobacteriaceae</taxon>
        <taxon>Methylobacterium</taxon>
    </lineage>
</organism>
<dbReference type="STRING" id="582667.SAMN05192568_106818"/>
<feature type="compositionally biased region" description="Low complexity" evidence="1">
    <location>
        <begin position="24"/>
        <end position="34"/>
    </location>
</feature>
<gene>
    <name evidence="2" type="ORF">SAMN05192568_106818</name>
</gene>
<accession>A0A1I4UE71</accession>
<dbReference type="EMBL" id="FOTK01000068">
    <property type="protein sequence ID" value="SFM87141.1"/>
    <property type="molecule type" value="Genomic_DNA"/>
</dbReference>
<sequence length="211" mass="23741">MSSHGVCPDAGAGRAHVRWPAVLGPARAGRGPAGDVSDAWRMSARVASPEPGPGRGGPWNAPSHPRTPDRAGEDRRIPLLRRAQGDEADFMPADGRYFRRLRSTPFRSPPPRREHYGGRNRVPSAWVGALRRTLPDEVFHAGRGRSRPRLSATSPIHDGRRSRIDGEDRGPSDTHMPTCEQKRILRFCFFCWADERWARERVHRPSPLERR</sequence>
<reference evidence="3" key="1">
    <citation type="submission" date="2016-10" db="EMBL/GenBank/DDBJ databases">
        <authorList>
            <person name="Varghese N."/>
            <person name="Submissions S."/>
        </authorList>
    </citation>
    <scope>NUCLEOTIDE SEQUENCE [LARGE SCALE GENOMIC DNA]</scope>
    <source>
        <strain evidence="3">BL36</strain>
    </source>
</reference>
<feature type="region of interest" description="Disordered" evidence="1">
    <location>
        <begin position="101"/>
        <end position="120"/>
    </location>
</feature>
<feature type="region of interest" description="Disordered" evidence="1">
    <location>
        <begin position="144"/>
        <end position="177"/>
    </location>
</feature>
<dbReference type="Proteomes" id="UP000199048">
    <property type="component" value="Unassembled WGS sequence"/>
</dbReference>